<dbReference type="RefSeq" id="WP_233096696.1">
    <property type="nucleotide sequence ID" value="NZ_JAEACF010000003.1"/>
</dbReference>
<dbReference type="Gene3D" id="1.10.1240.10">
    <property type="entry name" value="Methionine synthase domain"/>
    <property type="match status" value="1"/>
</dbReference>
<dbReference type="SUPFAM" id="SSF52242">
    <property type="entry name" value="Cobalamin (vitamin B12)-binding domain"/>
    <property type="match status" value="1"/>
</dbReference>
<dbReference type="EMBL" id="JBEPMP010000003">
    <property type="protein sequence ID" value="MET3730186.1"/>
    <property type="molecule type" value="Genomic_DNA"/>
</dbReference>
<dbReference type="Proteomes" id="UP001549097">
    <property type="component" value="Unassembled WGS sequence"/>
</dbReference>
<comment type="caution">
    <text evidence="2">The sequence shown here is derived from an EMBL/GenBank/DDBJ whole genome shotgun (WGS) entry which is preliminary data.</text>
</comment>
<dbReference type="InterPro" id="IPR036724">
    <property type="entry name" value="Cobalamin-bd_sf"/>
</dbReference>
<protein>
    <submittedName>
        <fullName evidence="2">Methanogenic corrinoid protein MtbC1</fullName>
    </submittedName>
</protein>
<keyword evidence="3" id="KW-1185">Reference proteome</keyword>
<proteinExistence type="predicted"/>
<evidence type="ECO:0000313" key="2">
    <source>
        <dbReference type="EMBL" id="MET3730186.1"/>
    </source>
</evidence>
<evidence type="ECO:0000259" key="1">
    <source>
        <dbReference type="PROSITE" id="PS51332"/>
    </source>
</evidence>
<dbReference type="PROSITE" id="PS51332">
    <property type="entry name" value="B12_BINDING"/>
    <property type="match status" value="1"/>
</dbReference>
<evidence type="ECO:0000313" key="3">
    <source>
        <dbReference type="Proteomes" id="UP001549097"/>
    </source>
</evidence>
<organism evidence="2 3">
    <name type="scientific">Fictibacillus halophilus</name>
    <dbReference type="NCBI Taxonomy" id="1610490"/>
    <lineage>
        <taxon>Bacteria</taxon>
        <taxon>Bacillati</taxon>
        <taxon>Bacillota</taxon>
        <taxon>Bacilli</taxon>
        <taxon>Bacillales</taxon>
        <taxon>Fictibacillaceae</taxon>
        <taxon>Fictibacillus</taxon>
    </lineage>
</organism>
<dbReference type="Pfam" id="PF02310">
    <property type="entry name" value="B12-binding"/>
    <property type="match status" value="1"/>
</dbReference>
<dbReference type="InterPro" id="IPR036594">
    <property type="entry name" value="Meth_synthase_dom"/>
</dbReference>
<sequence length="217" mass="24998">MAISEAEKLARLFLEGNHAEALRFIKQQPDQNRMVLFRDLFTPAMYMIGDLWENNEISVADEHLATGVCDFVLSRLFQVSADETTRNKKKAMFLCLQGEQHYLGIKMINSIFEEKGWETKYYGASLPLEYALKSALQWKPEVIGLSVSIVYNLPVLKNYVRALAALPNKPDILVGGRLTEKYDLEPYVNKQGIIIKNLQQAEKWLDEYTEERINAYK</sequence>
<gene>
    <name evidence="2" type="ORF">ABID52_003805</name>
</gene>
<feature type="domain" description="B12-binding" evidence="1">
    <location>
        <begin position="88"/>
        <end position="217"/>
    </location>
</feature>
<dbReference type="InterPro" id="IPR006158">
    <property type="entry name" value="Cobalamin-bd"/>
</dbReference>
<name>A0ABV2LP51_9BACL</name>
<reference evidence="2 3" key="1">
    <citation type="submission" date="2024-06" db="EMBL/GenBank/DDBJ databases">
        <title>Genomic Encyclopedia of Type Strains, Phase IV (KMG-IV): sequencing the most valuable type-strain genomes for metagenomic binning, comparative biology and taxonomic classification.</title>
        <authorList>
            <person name="Goeker M."/>
        </authorList>
    </citation>
    <scope>NUCLEOTIDE SEQUENCE [LARGE SCALE GENOMIC DNA]</scope>
    <source>
        <strain evidence="2 3">DSM 100124</strain>
    </source>
</reference>
<dbReference type="InterPro" id="IPR003759">
    <property type="entry name" value="Cbl-bd_cap"/>
</dbReference>
<dbReference type="Pfam" id="PF02607">
    <property type="entry name" value="B12-binding_2"/>
    <property type="match status" value="1"/>
</dbReference>
<dbReference type="Gene3D" id="3.40.50.280">
    <property type="entry name" value="Cobalamin-binding domain"/>
    <property type="match status" value="1"/>
</dbReference>
<accession>A0ABV2LP51</accession>
<dbReference type="CDD" id="cd02065">
    <property type="entry name" value="B12-binding_like"/>
    <property type="match status" value="1"/>
</dbReference>